<feature type="region of interest" description="Disordered" evidence="1">
    <location>
        <begin position="291"/>
        <end position="340"/>
    </location>
</feature>
<accession>A0A5N6PIB0</accession>
<proteinExistence type="predicted"/>
<dbReference type="Proteomes" id="UP000326396">
    <property type="component" value="Linkage Group LG12"/>
</dbReference>
<dbReference type="GO" id="GO:0005886">
    <property type="term" value="C:plasma membrane"/>
    <property type="evidence" value="ECO:0007669"/>
    <property type="project" value="TreeGrafter"/>
</dbReference>
<evidence type="ECO:0000313" key="2">
    <source>
        <dbReference type="EMBL" id="KAD6454444.1"/>
    </source>
</evidence>
<reference evidence="2 3" key="1">
    <citation type="submission" date="2019-05" db="EMBL/GenBank/DDBJ databases">
        <title>Mikania micrantha, genome provides insights into the molecular mechanism of rapid growth.</title>
        <authorList>
            <person name="Liu B."/>
        </authorList>
    </citation>
    <scope>NUCLEOTIDE SEQUENCE [LARGE SCALE GENOMIC DNA]</scope>
    <source>
        <strain evidence="2">NLD-2019</strain>
        <tissue evidence="2">Leaf</tissue>
    </source>
</reference>
<dbReference type="PANTHER" id="PTHR32258:SF6">
    <property type="entry name" value="PROTEIN NETWORKED 1A"/>
    <property type="match status" value="1"/>
</dbReference>
<dbReference type="PANTHER" id="PTHR32258">
    <property type="entry name" value="PROTEIN NETWORKED 4A"/>
    <property type="match status" value="1"/>
</dbReference>
<evidence type="ECO:0000313" key="3">
    <source>
        <dbReference type="Proteomes" id="UP000326396"/>
    </source>
</evidence>
<dbReference type="AlphaFoldDB" id="A0A5N6PIB0"/>
<evidence type="ECO:0000256" key="1">
    <source>
        <dbReference type="SAM" id="MobiDB-lite"/>
    </source>
</evidence>
<gene>
    <name evidence="2" type="ORF">E3N88_09150</name>
</gene>
<keyword evidence="3" id="KW-1185">Reference proteome</keyword>
<dbReference type="EMBL" id="SZYD01000004">
    <property type="protein sequence ID" value="KAD6454444.1"/>
    <property type="molecule type" value="Genomic_DNA"/>
</dbReference>
<sequence>MEFVNGSSRVNWFESRLIRLSLKYLQDENSRLKQTYEKRLRDFILHKFVKEVEEENYILSAENEEHIKASKLSDKLNPSSKLRFLSKGEEELLLVEVENLRLGIYQRFLSKEEDDKQRVLIENTVISTLIQQGFQESELHYETMKDDFFKIKKENLDLVEVNENLGLELYMLDVEIEERKNIEENTISMLQERENEFELWNTEAAKLISDLQVSNTRDILFESKVNELAKHVRVLKVMWKQRLIPITIKVTQVQTHLTGYTDLIEVQTRIAALEKVIVEDINTFRTQKTSGLDIKPKLPNTETEESKPKKEEKKLETSNWIKHQTGHHLQTAEAGAEEESKKGKLLKTLVSDSHKLSNLETTVKDLAQRLEADKKIKKPTRMDVQKTQCVLLKLDDEKKSKMKSRFMMSKNRTGVILRDFIHQGGTTMEESEGVVCVGCFAPSPARSDRVKI</sequence>
<name>A0A5N6PIB0_9ASTR</name>
<protein>
    <submittedName>
        <fullName evidence="2">Uncharacterized protein</fullName>
    </submittedName>
</protein>
<dbReference type="OrthoDB" id="1749379at2759"/>
<dbReference type="InterPro" id="IPR051861">
    <property type="entry name" value="NET_actin-binding_domain"/>
</dbReference>
<feature type="compositionally biased region" description="Basic and acidic residues" evidence="1">
    <location>
        <begin position="304"/>
        <end position="316"/>
    </location>
</feature>
<comment type="caution">
    <text evidence="2">The sequence shown here is derived from an EMBL/GenBank/DDBJ whole genome shotgun (WGS) entry which is preliminary data.</text>
</comment>
<organism evidence="2 3">
    <name type="scientific">Mikania micrantha</name>
    <name type="common">bitter vine</name>
    <dbReference type="NCBI Taxonomy" id="192012"/>
    <lineage>
        <taxon>Eukaryota</taxon>
        <taxon>Viridiplantae</taxon>
        <taxon>Streptophyta</taxon>
        <taxon>Embryophyta</taxon>
        <taxon>Tracheophyta</taxon>
        <taxon>Spermatophyta</taxon>
        <taxon>Magnoliopsida</taxon>
        <taxon>eudicotyledons</taxon>
        <taxon>Gunneridae</taxon>
        <taxon>Pentapetalae</taxon>
        <taxon>asterids</taxon>
        <taxon>campanulids</taxon>
        <taxon>Asterales</taxon>
        <taxon>Asteraceae</taxon>
        <taxon>Asteroideae</taxon>
        <taxon>Heliantheae alliance</taxon>
        <taxon>Eupatorieae</taxon>
        <taxon>Mikania</taxon>
    </lineage>
</organism>
<dbReference type="GO" id="GO:0051015">
    <property type="term" value="F:actin filament binding"/>
    <property type="evidence" value="ECO:0007669"/>
    <property type="project" value="TreeGrafter"/>
</dbReference>